<reference evidence="4 5" key="1">
    <citation type="journal article" date="2018" name="Nat. Genet.">
        <title>The Rosa genome provides new insights in the design of modern roses.</title>
        <authorList>
            <person name="Bendahmane M."/>
        </authorList>
    </citation>
    <scope>NUCLEOTIDE SEQUENCE [LARGE SCALE GENOMIC DNA]</scope>
    <source>
        <strain evidence="5">cv. Old Blush</strain>
    </source>
</reference>
<name>A0A2P6S989_ROSCH</name>
<gene>
    <name evidence="4" type="ORF">RchiOBHm_Chr1g0322421</name>
</gene>
<keyword evidence="1" id="KW-0433">Leucine-rich repeat</keyword>
<accession>A0A2P6S989</accession>
<keyword evidence="2" id="KW-0677">Repeat</keyword>
<proteinExistence type="predicted"/>
<dbReference type="OMA" id="NWIGLAC"/>
<feature type="domain" description="C-JID" evidence="3">
    <location>
        <begin position="21"/>
        <end position="170"/>
    </location>
</feature>
<evidence type="ECO:0000256" key="1">
    <source>
        <dbReference type="ARBA" id="ARBA00022614"/>
    </source>
</evidence>
<evidence type="ECO:0000256" key="2">
    <source>
        <dbReference type="ARBA" id="ARBA00022737"/>
    </source>
</evidence>
<evidence type="ECO:0000313" key="4">
    <source>
        <dbReference type="EMBL" id="PRQ55242.1"/>
    </source>
</evidence>
<organism evidence="4 5">
    <name type="scientific">Rosa chinensis</name>
    <name type="common">China rose</name>
    <dbReference type="NCBI Taxonomy" id="74649"/>
    <lineage>
        <taxon>Eukaryota</taxon>
        <taxon>Viridiplantae</taxon>
        <taxon>Streptophyta</taxon>
        <taxon>Embryophyta</taxon>
        <taxon>Tracheophyta</taxon>
        <taxon>Spermatophyta</taxon>
        <taxon>Magnoliopsida</taxon>
        <taxon>eudicotyledons</taxon>
        <taxon>Gunneridae</taxon>
        <taxon>Pentapetalae</taxon>
        <taxon>rosids</taxon>
        <taxon>fabids</taxon>
        <taxon>Rosales</taxon>
        <taxon>Rosaceae</taxon>
        <taxon>Rosoideae</taxon>
        <taxon>Rosoideae incertae sedis</taxon>
        <taxon>Rosa</taxon>
    </lineage>
</organism>
<protein>
    <recommendedName>
        <fullName evidence="3">C-JID domain-containing protein</fullName>
    </recommendedName>
</protein>
<dbReference type="Gramene" id="PRQ55242">
    <property type="protein sequence ID" value="PRQ55242"/>
    <property type="gene ID" value="RchiOBHm_Chr1g0322421"/>
</dbReference>
<dbReference type="InterPro" id="IPR045344">
    <property type="entry name" value="C-JID"/>
</dbReference>
<evidence type="ECO:0000313" key="5">
    <source>
        <dbReference type="Proteomes" id="UP000238479"/>
    </source>
</evidence>
<dbReference type="EMBL" id="PDCK01000039">
    <property type="protein sequence ID" value="PRQ55242.1"/>
    <property type="molecule type" value="Genomic_DNA"/>
</dbReference>
<evidence type="ECO:0000259" key="3">
    <source>
        <dbReference type="Pfam" id="PF20160"/>
    </source>
</evidence>
<dbReference type="AlphaFoldDB" id="A0A2P6S989"/>
<sequence length="208" mass="23728">MLKTFMYQGISNKSETCQIVIPGSNIPELFSHQSDGCSVSVYLPAHGNNSQLMGFALCAVFVLHEQHWNEKLYIDEFKTFNATHHLVCCLKLDGRKLEVYGKQPAFRFSEEFCQVKSDHLWMFYVSRDKYFGTECWHNSCSQLEFLFKTRGPGLKVKECGVRLIYKQDVQELNQTTSQSSSRVSPYEDILFAGETGGTGSRTCTLEES</sequence>
<keyword evidence="5" id="KW-1185">Reference proteome</keyword>
<dbReference type="Proteomes" id="UP000238479">
    <property type="component" value="Chromosome 1"/>
</dbReference>
<dbReference type="Pfam" id="PF20160">
    <property type="entry name" value="C-JID"/>
    <property type="match status" value="1"/>
</dbReference>
<comment type="caution">
    <text evidence="4">The sequence shown here is derived from an EMBL/GenBank/DDBJ whole genome shotgun (WGS) entry which is preliminary data.</text>
</comment>